<sequence>MRAIDNNFIEQALTLRRHYLPHEPDDIDNLARAVWLDNSYWEKMRVAVGNGITLAFKGDS</sequence>
<keyword evidence="2" id="KW-1185">Reference proteome</keyword>
<dbReference type="EMBL" id="QDKH01000005">
    <property type="protein sequence ID" value="PWC18244.1"/>
    <property type="molecule type" value="Genomic_DNA"/>
</dbReference>
<name>A0A2U1U9I6_9GAMM</name>
<proteinExistence type="predicted"/>
<comment type="caution">
    <text evidence="1">The sequence shown here is derived from an EMBL/GenBank/DDBJ whole genome shotgun (WGS) entry which is preliminary data.</text>
</comment>
<protein>
    <submittedName>
        <fullName evidence="1">Uncharacterized protein</fullName>
    </submittedName>
</protein>
<gene>
    <name evidence="1" type="ORF">DDT56_05080</name>
</gene>
<evidence type="ECO:0000313" key="2">
    <source>
        <dbReference type="Proteomes" id="UP000296159"/>
    </source>
</evidence>
<dbReference type="Pfam" id="PF21830">
    <property type="entry name" value="DUF6890"/>
    <property type="match status" value="1"/>
</dbReference>
<organism evidence="1 2">
    <name type="scientific">Brenneria corticis</name>
    <dbReference type="NCBI Taxonomy" id="2173106"/>
    <lineage>
        <taxon>Bacteria</taxon>
        <taxon>Pseudomonadati</taxon>
        <taxon>Pseudomonadota</taxon>
        <taxon>Gammaproteobacteria</taxon>
        <taxon>Enterobacterales</taxon>
        <taxon>Pectobacteriaceae</taxon>
        <taxon>Brenneria</taxon>
    </lineage>
</organism>
<evidence type="ECO:0000313" key="1">
    <source>
        <dbReference type="EMBL" id="PWC18244.1"/>
    </source>
</evidence>
<dbReference type="Proteomes" id="UP000296159">
    <property type="component" value="Unassembled WGS sequence"/>
</dbReference>
<accession>A0A2U1U9I6</accession>
<dbReference type="InterPro" id="IPR054184">
    <property type="entry name" value="DUF6890"/>
</dbReference>
<dbReference type="AlphaFoldDB" id="A0A2U1U9I6"/>
<reference evidence="1 2" key="1">
    <citation type="submission" date="2018-04" db="EMBL/GenBank/DDBJ databases">
        <title>Brenneria corticis sp.nov.</title>
        <authorList>
            <person name="Li Y."/>
        </authorList>
    </citation>
    <scope>NUCLEOTIDE SEQUENCE [LARGE SCALE GENOMIC DNA]</scope>
    <source>
        <strain evidence="1 2">CFCC 11842</strain>
    </source>
</reference>